<gene>
    <name evidence="1" type="ORF">KCX82_00495</name>
</gene>
<accession>A0A8J7VZQ5</accession>
<dbReference type="Pfam" id="PF06898">
    <property type="entry name" value="YqfD"/>
    <property type="match status" value="1"/>
</dbReference>
<proteinExistence type="predicted"/>
<comment type="caution">
    <text evidence="1">The sequence shown here is derived from an EMBL/GenBank/DDBJ whole genome shotgun (WGS) entry which is preliminary data.</text>
</comment>
<protein>
    <submittedName>
        <fullName evidence="1">Sporulation protein YqfD</fullName>
    </submittedName>
</protein>
<dbReference type="RefSeq" id="WP_227016479.1">
    <property type="nucleotide sequence ID" value="NZ_JAGSND010000001.1"/>
</dbReference>
<organism evidence="1 2">
    <name type="scientific">Sinanaerobacter chloroacetimidivorans</name>
    <dbReference type="NCBI Taxonomy" id="2818044"/>
    <lineage>
        <taxon>Bacteria</taxon>
        <taxon>Bacillati</taxon>
        <taxon>Bacillota</taxon>
        <taxon>Clostridia</taxon>
        <taxon>Peptostreptococcales</taxon>
        <taxon>Anaerovoracaceae</taxon>
        <taxon>Sinanaerobacter</taxon>
    </lineage>
</organism>
<reference evidence="1" key="1">
    <citation type="submission" date="2021-04" db="EMBL/GenBank/DDBJ databases">
        <title>Sinoanaerobacter chloroacetimidivorans sp. nov., an obligate anaerobic bacterium isolated from anaerobic sludge.</title>
        <authorList>
            <person name="Bao Y."/>
        </authorList>
    </citation>
    <scope>NUCLEOTIDE SEQUENCE</scope>
    <source>
        <strain evidence="1">BAD-6</strain>
    </source>
</reference>
<name>A0A8J7VZQ5_9FIRM</name>
<evidence type="ECO:0000313" key="1">
    <source>
        <dbReference type="EMBL" id="MBR0596345.1"/>
    </source>
</evidence>
<reference evidence="1" key="2">
    <citation type="submission" date="2021-04" db="EMBL/GenBank/DDBJ databases">
        <authorList>
            <person name="Liu J."/>
        </authorList>
    </citation>
    <scope>NUCLEOTIDE SEQUENCE</scope>
    <source>
        <strain evidence="1">BAD-6</strain>
    </source>
</reference>
<sequence length="401" mass="45441">MKDRGSFLEHYIKILVEGFEQQRLLSECIKAGIVLRDIHTHSDIEMSMSIMYYDYNRFVKLAKNRYRITVLHENGYIPVLRKIISKKSTIVGLILFILLMYYQSSFVSEIRISGYETFTEAAVRDSLKEAGLYEGCSKKIDISKVKLHIYQDLDNIAWIGVKYIGNMAEVTIVEGTITPKPVDISKPCNVVAKKEGYVDRVIAKEGKIALEKGAYIKVGDVVISGIIPLKSTAYGTSASAITERYVHAAGEVYAKIPYRFTFYQEKYNLIKTPTGRSFYGIRLEVGNVKLNTAKMINNYDSSVYTETKLFGFIRPIPIYAAVTKTEEVELSREKRSTEELSKDANRLARSLMKENIPEKAQILNKSLKFSPEENIIGVAVMLETLEEIGEEKEIVIGKPTD</sequence>
<dbReference type="EMBL" id="JAGSND010000001">
    <property type="protein sequence ID" value="MBR0596345.1"/>
    <property type="molecule type" value="Genomic_DNA"/>
</dbReference>
<dbReference type="AlphaFoldDB" id="A0A8J7VZQ5"/>
<evidence type="ECO:0000313" key="2">
    <source>
        <dbReference type="Proteomes" id="UP000675664"/>
    </source>
</evidence>
<dbReference type="Proteomes" id="UP000675664">
    <property type="component" value="Unassembled WGS sequence"/>
</dbReference>
<keyword evidence="2" id="KW-1185">Reference proteome</keyword>
<dbReference type="InterPro" id="IPR010690">
    <property type="entry name" value="YqfD"/>
</dbReference>